<dbReference type="EMBL" id="CP063361">
    <property type="protein sequence ID" value="UOD29924.1"/>
    <property type="molecule type" value="Genomic_DNA"/>
</dbReference>
<dbReference type="RefSeq" id="WP_243491184.1">
    <property type="nucleotide sequence ID" value="NZ_CP063361.1"/>
</dbReference>
<evidence type="ECO:0000313" key="2">
    <source>
        <dbReference type="EMBL" id="UOD29924.1"/>
    </source>
</evidence>
<keyword evidence="3" id="KW-1185">Reference proteome</keyword>
<evidence type="ECO:0000259" key="1">
    <source>
        <dbReference type="Pfam" id="PF14280"/>
    </source>
</evidence>
<dbReference type="Proteomes" id="UP000831532">
    <property type="component" value="Chromosome"/>
</dbReference>
<gene>
    <name evidence="2" type="ORF">INH39_31955</name>
</gene>
<sequence length="174" mass="19924">MTDKQIKEAMSREFLRILALGHGFKVIEPSPDHGVDLVIYPVLQHPVHGAKSRYLDSQHKLDFQVKATTLSAVIDTDDFIKFDLEVKNYNDLVFRRNDMLPLHLVVVVLDSAPPLCFDVDERKLCLACTGYWFLPEKGARTSLNIRQVRITIPKTNRLESEFVRDRFAQLGLSS</sequence>
<name>A0ABY4A8E3_9BURK</name>
<accession>A0ABY4A8E3</accession>
<evidence type="ECO:0000313" key="3">
    <source>
        <dbReference type="Proteomes" id="UP000831532"/>
    </source>
</evidence>
<protein>
    <submittedName>
        <fullName evidence="2">DUF4365 domain-containing protein</fullName>
    </submittedName>
</protein>
<dbReference type="InterPro" id="IPR025375">
    <property type="entry name" value="DUF4365"/>
</dbReference>
<organism evidence="2 3">
    <name type="scientific">Massilia violaceinigra</name>
    <dbReference type="NCBI Taxonomy" id="2045208"/>
    <lineage>
        <taxon>Bacteria</taxon>
        <taxon>Pseudomonadati</taxon>
        <taxon>Pseudomonadota</taxon>
        <taxon>Betaproteobacteria</taxon>
        <taxon>Burkholderiales</taxon>
        <taxon>Oxalobacteraceae</taxon>
        <taxon>Telluria group</taxon>
        <taxon>Massilia</taxon>
    </lineage>
</organism>
<feature type="domain" description="DUF4365" evidence="1">
    <location>
        <begin position="10"/>
        <end position="161"/>
    </location>
</feature>
<dbReference type="Pfam" id="PF14280">
    <property type="entry name" value="DUF4365"/>
    <property type="match status" value="1"/>
</dbReference>
<reference evidence="2 3" key="1">
    <citation type="submission" date="2020-10" db="EMBL/GenBank/DDBJ databases">
        <title>Genome analysis of Massilia species.</title>
        <authorList>
            <person name="Jung D.-H."/>
        </authorList>
    </citation>
    <scope>NUCLEOTIDE SEQUENCE [LARGE SCALE GENOMIC DNA]</scope>
    <source>
        <strain evidence="3">sipir</strain>
    </source>
</reference>
<proteinExistence type="predicted"/>